<evidence type="ECO:0000256" key="2">
    <source>
        <dbReference type="ARBA" id="ARBA00022679"/>
    </source>
</evidence>
<proteinExistence type="inferred from homology"/>
<dbReference type="RefSeq" id="WP_211845860.1">
    <property type="nucleotide sequence ID" value="NZ_JAAEDL010000005.1"/>
</dbReference>
<evidence type="ECO:0000313" key="8">
    <source>
        <dbReference type="Proteomes" id="UP001138709"/>
    </source>
</evidence>
<evidence type="ECO:0000256" key="5">
    <source>
        <dbReference type="HAMAP-Rule" id="MF_00472"/>
    </source>
</evidence>
<feature type="domain" description="Methyltransferase type 11" evidence="6">
    <location>
        <begin position="67"/>
        <end position="158"/>
    </location>
</feature>
<dbReference type="GO" id="GO:0032259">
    <property type="term" value="P:methylation"/>
    <property type="evidence" value="ECO:0007669"/>
    <property type="project" value="UniProtKB-KW"/>
</dbReference>
<evidence type="ECO:0000256" key="1">
    <source>
        <dbReference type="ARBA" id="ARBA00022603"/>
    </source>
</evidence>
<dbReference type="EC" id="2.1.1.222" evidence="5"/>
<keyword evidence="8" id="KW-1185">Reference proteome</keyword>
<dbReference type="SUPFAM" id="SSF53335">
    <property type="entry name" value="S-adenosyl-L-methionine-dependent methyltransferases"/>
    <property type="match status" value="1"/>
</dbReference>
<feature type="binding site" evidence="5">
    <location>
        <position position="91"/>
    </location>
    <ligand>
        <name>S-adenosyl-L-methionine</name>
        <dbReference type="ChEBI" id="CHEBI:59789"/>
    </ligand>
</feature>
<comment type="similarity">
    <text evidence="5">Belongs to the methyltransferase superfamily. UbiG/COQ3 family.</text>
</comment>
<dbReference type="InterPro" id="IPR013216">
    <property type="entry name" value="Methyltransf_11"/>
</dbReference>
<sequence length="244" mass="26062">MPRAGTRLDAEVAKFDSLAARWWDPDGPMKPLHRMNPLRTGWIAERLARLHGRDPAAPDALAGLTLLDVGCGAGLASEALARRGARVTGLDAAGEALEAARAHAAAGGLDIAYREGLPEDLPVDEAYDAVIALEVIEHVADRQAFLAALARVAKPGAPVFLSTLNRTPRSFLMAKLGAEYLLRLLPVGTHDWRMFVTPGELGAGLRTVGLRVADIAGMTMDTLSGQWRASRDVGVNYLVMAVRD</sequence>
<name>A0A9X9X9F0_9PROT</name>
<keyword evidence="2 5" id="KW-0808">Transferase</keyword>
<dbReference type="Pfam" id="PF08241">
    <property type="entry name" value="Methyltransf_11"/>
    <property type="match status" value="1"/>
</dbReference>
<evidence type="ECO:0000259" key="6">
    <source>
        <dbReference type="Pfam" id="PF08241"/>
    </source>
</evidence>
<dbReference type="GO" id="GO:0061542">
    <property type="term" value="F:3-demethylubiquinol 3-O-methyltransferase activity"/>
    <property type="evidence" value="ECO:0007669"/>
    <property type="project" value="UniProtKB-UniRule"/>
</dbReference>
<dbReference type="EC" id="2.1.1.64" evidence="5"/>
<evidence type="ECO:0000313" key="7">
    <source>
        <dbReference type="EMBL" id="MBR0680336.1"/>
    </source>
</evidence>
<dbReference type="EMBL" id="JAAEDL010000005">
    <property type="protein sequence ID" value="MBR0680336.1"/>
    <property type="molecule type" value="Genomic_DNA"/>
</dbReference>
<feature type="binding site" evidence="5">
    <location>
        <position position="70"/>
    </location>
    <ligand>
        <name>S-adenosyl-L-methionine</name>
        <dbReference type="ChEBI" id="CHEBI:59789"/>
    </ligand>
</feature>
<comment type="caution">
    <text evidence="7">The sequence shown here is derived from an EMBL/GenBank/DDBJ whole genome shotgun (WGS) entry which is preliminary data.</text>
</comment>
<dbReference type="GO" id="GO:0102208">
    <property type="term" value="F:2-polyprenyl-6-hydroxyphenol methylase activity"/>
    <property type="evidence" value="ECO:0007669"/>
    <property type="project" value="UniProtKB-EC"/>
</dbReference>
<reference evidence="7" key="1">
    <citation type="submission" date="2020-01" db="EMBL/GenBank/DDBJ databases">
        <authorList>
            <person name="Rat A."/>
        </authorList>
    </citation>
    <scope>NUCLEOTIDE SEQUENCE</scope>
    <source>
        <strain evidence="7">LMG 31228</strain>
    </source>
</reference>
<protein>
    <recommendedName>
        <fullName evidence="5">Ubiquinone biosynthesis O-methyltransferase</fullName>
    </recommendedName>
    <alternativeName>
        <fullName evidence="5">2-polyprenyl-6-hydroxyphenol methylase</fullName>
        <ecNumber evidence="5">2.1.1.222</ecNumber>
    </alternativeName>
    <alternativeName>
        <fullName evidence="5">3-demethylubiquinone 3-O-methyltransferase</fullName>
        <ecNumber evidence="5">2.1.1.64</ecNumber>
    </alternativeName>
</protein>
<dbReference type="HAMAP" id="MF_00472">
    <property type="entry name" value="UbiG"/>
    <property type="match status" value="1"/>
</dbReference>
<comment type="function">
    <text evidence="5">O-methyltransferase that catalyzes the 2 O-methylation steps in the ubiquinone biosynthetic pathway.</text>
</comment>
<reference evidence="7" key="2">
    <citation type="journal article" date="2021" name="Syst. Appl. Microbiol.">
        <title>Roseomonas hellenica sp. nov., isolated from roots of wild-growing Alkanna tinctoria.</title>
        <authorList>
            <person name="Rat A."/>
            <person name="Naranjo H.D."/>
            <person name="Lebbe L."/>
            <person name="Cnockaert M."/>
            <person name="Krigas N."/>
            <person name="Grigoriadou K."/>
            <person name="Maloupa E."/>
            <person name="Willems A."/>
        </authorList>
    </citation>
    <scope>NUCLEOTIDE SEQUENCE</scope>
    <source>
        <strain evidence="7">LMG 31228</strain>
    </source>
</reference>
<feature type="binding site" evidence="5">
    <location>
        <position position="39"/>
    </location>
    <ligand>
        <name>S-adenosyl-L-methionine</name>
        <dbReference type="ChEBI" id="CHEBI:59789"/>
    </ligand>
</feature>
<feature type="binding site" evidence="5">
    <location>
        <position position="133"/>
    </location>
    <ligand>
        <name>S-adenosyl-L-methionine</name>
        <dbReference type="ChEBI" id="CHEBI:59789"/>
    </ligand>
</feature>
<comment type="catalytic activity">
    <reaction evidence="5">
        <text>a 3-(all-trans-polyprenyl)benzene-1,2-diol + S-adenosyl-L-methionine = a 2-methoxy-6-(all-trans-polyprenyl)phenol + S-adenosyl-L-homocysteine + H(+)</text>
        <dbReference type="Rhea" id="RHEA:31411"/>
        <dbReference type="Rhea" id="RHEA-COMP:9550"/>
        <dbReference type="Rhea" id="RHEA-COMP:9551"/>
        <dbReference type="ChEBI" id="CHEBI:15378"/>
        <dbReference type="ChEBI" id="CHEBI:57856"/>
        <dbReference type="ChEBI" id="CHEBI:59789"/>
        <dbReference type="ChEBI" id="CHEBI:62729"/>
        <dbReference type="ChEBI" id="CHEBI:62731"/>
        <dbReference type="EC" id="2.1.1.222"/>
    </reaction>
</comment>
<dbReference type="GO" id="GO:0010420">
    <property type="term" value="F:polyprenyldihydroxybenzoate methyltransferase activity"/>
    <property type="evidence" value="ECO:0007669"/>
    <property type="project" value="InterPro"/>
</dbReference>
<keyword evidence="3 5" id="KW-0831">Ubiquinone biosynthesis</keyword>
<evidence type="ECO:0000256" key="3">
    <source>
        <dbReference type="ARBA" id="ARBA00022688"/>
    </source>
</evidence>
<dbReference type="NCBIfam" id="TIGR01983">
    <property type="entry name" value="UbiG"/>
    <property type="match status" value="1"/>
</dbReference>
<gene>
    <name evidence="5 7" type="primary">ubiG</name>
    <name evidence="7" type="ORF">GXW74_07545</name>
</gene>
<comment type="pathway">
    <text evidence="5">Cofactor biosynthesis; ubiquinone biosynthesis.</text>
</comment>
<evidence type="ECO:0000256" key="4">
    <source>
        <dbReference type="ARBA" id="ARBA00022691"/>
    </source>
</evidence>
<dbReference type="InterPro" id="IPR010233">
    <property type="entry name" value="UbiG_MeTrfase"/>
</dbReference>
<keyword evidence="4 5" id="KW-0949">S-adenosyl-L-methionine</keyword>
<dbReference type="PANTHER" id="PTHR43464:SF19">
    <property type="entry name" value="UBIQUINONE BIOSYNTHESIS O-METHYLTRANSFERASE, MITOCHONDRIAL"/>
    <property type="match status" value="1"/>
</dbReference>
<organism evidence="7 8">
    <name type="scientific">Neoroseomonas eburnea</name>
    <dbReference type="NCBI Taxonomy" id="1346889"/>
    <lineage>
        <taxon>Bacteria</taxon>
        <taxon>Pseudomonadati</taxon>
        <taxon>Pseudomonadota</taxon>
        <taxon>Alphaproteobacteria</taxon>
        <taxon>Acetobacterales</taxon>
        <taxon>Acetobacteraceae</taxon>
        <taxon>Neoroseomonas</taxon>
    </lineage>
</organism>
<comment type="catalytic activity">
    <reaction evidence="5">
        <text>a 3-demethylubiquinol + S-adenosyl-L-methionine = a ubiquinol + S-adenosyl-L-homocysteine + H(+)</text>
        <dbReference type="Rhea" id="RHEA:44380"/>
        <dbReference type="Rhea" id="RHEA-COMP:9566"/>
        <dbReference type="Rhea" id="RHEA-COMP:10914"/>
        <dbReference type="ChEBI" id="CHEBI:15378"/>
        <dbReference type="ChEBI" id="CHEBI:17976"/>
        <dbReference type="ChEBI" id="CHEBI:57856"/>
        <dbReference type="ChEBI" id="CHEBI:59789"/>
        <dbReference type="ChEBI" id="CHEBI:84422"/>
        <dbReference type="EC" id="2.1.1.64"/>
    </reaction>
</comment>
<dbReference type="Proteomes" id="UP001138709">
    <property type="component" value="Unassembled WGS sequence"/>
</dbReference>
<dbReference type="InterPro" id="IPR029063">
    <property type="entry name" value="SAM-dependent_MTases_sf"/>
</dbReference>
<accession>A0A9X9X9F0</accession>
<dbReference type="CDD" id="cd02440">
    <property type="entry name" value="AdoMet_MTases"/>
    <property type="match status" value="1"/>
</dbReference>
<dbReference type="Gene3D" id="3.40.50.150">
    <property type="entry name" value="Vaccinia Virus protein VP39"/>
    <property type="match status" value="1"/>
</dbReference>
<keyword evidence="1 5" id="KW-0489">Methyltransferase</keyword>
<dbReference type="AlphaFoldDB" id="A0A9X9X9F0"/>
<dbReference type="PANTHER" id="PTHR43464">
    <property type="entry name" value="METHYLTRANSFERASE"/>
    <property type="match status" value="1"/>
</dbReference>